<feature type="transmembrane region" description="Helical" evidence="9">
    <location>
        <begin position="127"/>
        <end position="144"/>
    </location>
</feature>
<gene>
    <name evidence="11" type="primary">ccoP</name>
    <name evidence="11" type="ORF">Y10_12700</name>
</gene>
<keyword evidence="3 6" id="KW-0479">Metal-binding</keyword>
<dbReference type="InterPro" id="IPR032858">
    <property type="entry name" value="CcoP_N"/>
</dbReference>
<dbReference type="InterPro" id="IPR008168">
    <property type="entry name" value="Cyt_C_IC"/>
</dbReference>
<evidence type="ECO:0000256" key="6">
    <source>
        <dbReference type="PROSITE-ProRule" id="PRU00433"/>
    </source>
</evidence>
<feature type="transmembrane region" description="Helical" evidence="9">
    <location>
        <begin position="7"/>
        <end position="25"/>
    </location>
</feature>
<keyword evidence="5 6" id="KW-0408">Iron</keyword>
<keyword evidence="1" id="KW-0813">Transport</keyword>
<keyword evidence="12" id="KW-1185">Reference proteome</keyword>
<dbReference type="PANTHER" id="PTHR33751">
    <property type="entry name" value="CBB3-TYPE CYTOCHROME C OXIDASE SUBUNIT FIXP"/>
    <property type="match status" value="1"/>
</dbReference>
<sequence>MRSFTSYLRVVIIVGLVAGAAEYFIDSGDKPAFLTYPEVPIFLALFTIALIGIEVMIGTMHALTDAIMTDERKAAMAEQKAIAKENAWYNKLYKKLLDQKPIEEEGEIILEHDYDGIKELDNNLPPWWLYGFYLTIIIGVVYLVRFHVLGADLQAAAYEKEMAQAELDIAEYMKTAKDLVDAESATYLTEAADLSAGQRIFAENCVACHAADGGGGIGPNLTDKYWIFGGGIKNVFHTISEGSPRNQTMAAWKNALKPSEVQQVASYVLSLQGSTPASPKEPMGEIIWTGADDAATADGAEADVPATEAAEAPAEEVTPAE</sequence>
<evidence type="ECO:0000256" key="2">
    <source>
        <dbReference type="ARBA" id="ARBA00022617"/>
    </source>
</evidence>
<dbReference type="Gene3D" id="6.10.280.130">
    <property type="match status" value="1"/>
</dbReference>
<organism evidence="11 12">
    <name type="scientific">Neptunitalea lumnitzerae</name>
    <dbReference type="NCBI Taxonomy" id="2965509"/>
    <lineage>
        <taxon>Bacteria</taxon>
        <taxon>Pseudomonadati</taxon>
        <taxon>Bacteroidota</taxon>
        <taxon>Flavobacteriia</taxon>
        <taxon>Flavobacteriales</taxon>
        <taxon>Flavobacteriaceae</taxon>
        <taxon>Neptunitalea</taxon>
    </lineage>
</organism>
<dbReference type="RefSeq" id="WP_281764526.1">
    <property type="nucleotide sequence ID" value="NZ_BRVO01000001.1"/>
</dbReference>
<dbReference type="PRINTS" id="PR00605">
    <property type="entry name" value="CYTCHROMECIC"/>
</dbReference>
<dbReference type="PROSITE" id="PS51007">
    <property type="entry name" value="CYTC"/>
    <property type="match status" value="1"/>
</dbReference>
<keyword evidence="9" id="KW-0472">Membrane</keyword>
<keyword evidence="9" id="KW-0812">Transmembrane</keyword>
<dbReference type="Proteomes" id="UP001143543">
    <property type="component" value="Unassembled WGS sequence"/>
</dbReference>
<dbReference type="Pfam" id="PF14715">
    <property type="entry name" value="FixP_N"/>
    <property type="match status" value="1"/>
</dbReference>
<dbReference type="PANTHER" id="PTHR33751:SF1">
    <property type="entry name" value="CBB3-TYPE CYTOCHROME C OXIDASE SUBUNIT FIXP"/>
    <property type="match status" value="1"/>
</dbReference>
<name>A0ABQ5MHN0_9FLAO</name>
<keyword evidence="2 6" id="KW-0349">Heme</keyword>
<dbReference type="EMBL" id="BRVO01000001">
    <property type="protein sequence ID" value="GLB48902.1"/>
    <property type="molecule type" value="Genomic_DNA"/>
</dbReference>
<evidence type="ECO:0000313" key="12">
    <source>
        <dbReference type="Proteomes" id="UP001143543"/>
    </source>
</evidence>
<dbReference type="SUPFAM" id="SSF46626">
    <property type="entry name" value="Cytochrome c"/>
    <property type="match status" value="1"/>
</dbReference>
<evidence type="ECO:0000313" key="11">
    <source>
        <dbReference type="EMBL" id="GLB48902.1"/>
    </source>
</evidence>
<keyword evidence="9" id="KW-1133">Transmembrane helix</keyword>
<keyword evidence="7" id="KW-0175">Coiled coil</keyword>
<feature type="coiled-coil region" evidence="7">
    <location>
        <begin position="155"/>
        <end position="182"/>
    </location>
</feature>
<evidence type="ECO:0000256" key="9">
    <source>
        <dbReference type="SAM" id="Phobius"/>
    </source>
</evidence>
<feature type="domain" description="Cytochrome c" evidence="10">
    <location>
        <begin position="192"/>
        <end position="272"/>
    </location>
</feature>
<dbReference type="InterPro" id="IPR050597">
    <property type="entry name" value="Cytochrome_c_Oxidase_Subunit"/>
</dbReference>
<evidence type="ECO:0000256" key="7">
    <source>
        <dbReference type="SAM" id="Coils"/>
    </source>
</evidence>
<keyword evidence="4" id="KW-0249">Electron transport</keyword>
<evidence type="ECO:0000256" key="5">
    <source>
        <dbReference type="ARBA" id="ARBA00023004"/>
    </source>
</evidence>
<reference evidence="11" key="1">
    <citation type="submission" date="2022-07" db="EMBL/GenBank/DDBJ databases">
        <title>Taxonomy of Novel Oxalotrophic and Methylotrophic Bacteria.</title>
        <authorList>
            <person name="Sahin N."/>
            <person name="Tani A."/>
        </authorList>
    </citation>
    <scope>NUCLEOTIDE SEQUENCE</scope>
    <source>
        <strain evidence="11">Y10</strain>
    </source>
</reference>
<dbReference type="Gene3D" id="1.10.760.10">
    <property type="entry name" value="Cytochrome c-like domain"/>
    <property type="match status" value="1"/>
</dbReference>
<dbReference type="InterPro" id="IPR009056">
    <property type="entry name" value="Cyt_c-like_dom"/>
</dbReference>
<evidence type="ECO:0000256" key="3">
    <source>
        <dbReference type="ARBA" id="ARBA00022723"/>
    </source>
</evidence>
<protein>
    <submittedName>
        <fullName evidence="11">Cytochrome c oxidase subunit III</fullName>
    </submittedName>
</protein>
<evidence type="ECO:0000259" key="10">
    <source>
        <dbReference type="PROSITE" id="PS51007"/>
    </source>
</evidence>
<feature type="region of interest" description="Disordered" evidence="8">
    <location>
        <begin position="294"/>
        <end position="321"/>
    </location>
</feature>
<feature type="transmembrane region" description="Helical" evidence="9">
    <location>
        <begin position="41"/>
        <end position="63"/>
    </location>
</feature>
<dbReference type="InterPro" id="IPR036909">
    <property type="entry name" value="Cyt_c-like_dom_sf"/>
</dbReference>
<comment type="caution">
    <text evidence="11">The sequence shown here is derived from an EMBL/GenBank/DDBJ whole genome shotgun (WGS) entry which is preliminary data.</text>
</comment>
<dbReference type="Pfam" id="PF13442">
    <property type="entry name" value="Cytochrome_CBB3"/>
    <property type="match status" value="1"/>
</dbReference>
<accession>A0ABQ5MHN0</accession>
<dbReference type="InterPro" id="IPR038414">
    <property type="entry name" value="CcoP_N_sf"/>
</dbReference>
<proteinExistence type="predicted"/>
<evidence type="ECO:0000256" key="1">
    <source>
        <dbReference type="ARBA" id="ARBA00022448"/>
    </source>
</evidence>
<evidence type="ECO:0000256" key="4">
    <source>
        <dbReference type="ARBA" id="ARBA00022982"/>
    </source>
</evidence>
<evidence type="ECO:0000256" key="8">
    <source>
        <dbReference type="SAM" id="MobiDB-lite"/>
    </source>
</evidence>